<gene>
    <name evidence="1" type="ORF">WICMUC_002353</name>
</gene>
<keyword evidence="2" id="KW-1185">Reference proteome</keyword>
<dbReference type="Proteomes" id="UP000769528">
    <property type="component" value="Unassembled WGS sequence"/>
</dbReference>
<name>A0A9P8TF42_9ASCO</name>
<reference evidence="1" key="2">
    <citation type="submission" date="2021-01" db="EMBL/GenBank/DDBJ databases">
        <authorList>
            <person name="Schikora-Tamarit M.A."/>
        </authorList>
    </citation>
    <scope>NUCLEOTIDE SEQUENCE</scope>
    <source>
        <strain evidence="1">CBS6341</strain>
    </source>
</reference>
<evidence type="ECO:0000313" key="2">
    <source>
        <dbReference type="Proteomes" id="UP000769528"/>
    </source>
</evidence>
<organism evidence="1 2">
    <name type="scientific">Wickerhamomyces mucosus</name>
    <dbReference type="NCBI Taxonomy" id="1378264"/>
    <lineage>
        <taxon>Eukaryota</taxon>
        <taxon>Fungi</taxon>
        <taxon>Dikarya</taxon>
        <taxon>Ascomycota</taxon>
        <taxon>Saccharomycotina</taxon>
        <taxon>Saccharomycetes</taxon>
        <taxon>Phaffomycetales</taxon>
        <taxon>Wickerhamomycetaceae</taxon>
        <taxon>Wickerhamomyces</taxon>
    </lineage>
</organism>
<protein>
    <submittedName>
        <fullName evidence="1">Uncharacterized protein</fullName>
    </submittedName>
</protein>
<dbReference type="EMBL" id="JAEUBF010000681">
    <property type="protein sequence ID" value="KAH3676056.1"/>
    <property type="molecule type" value="Genomic_DNA"/>
</dbReference>
<accession>A0A9P8TF42</accession>
<evidence type="ECO:0000313" key="1">
    <source>
        <dbReference type="EMBL" id="KAH3676056.1"/>
    </source>
</evidence>
<comment type="caution">
    <text evidence="1">The sequence shown here is derived from an EMBL/GenBank/DDBJ whole genome shotgun (WGS) entry which is preliminary data.</text>
</comment>
<proteinExistence type="predicted"/>
<dbReference type="AlphaFoldDB" id="A0A9P8TF42"/>
<sequence length="437" mass="50667">MVDPTIIKNVCDVFNFELPRLNLHTEVAPRTFRTIVMLDSMTLEENLNCFDHIKMPVQFHSHERFVFRTNNEIRYQFSDVISHYEQFNRVFQFYHEQIIVFLDVQFHAFLDRKTEPGFKLFLKNMRVINLEYSNSLNLLNYDTVLLDKLSFLLKKQDILRIKNKKEVEEIGEIVKKALITIDMIDVIDVDSALEDADSSDQEPNSSNIKKLKFDNKVKNAAFTAPAGFVPSQFTTSTLDEELHSKSVLTSDGLNWDSDPDASSITSQLKDKTDSIVSQPTVSVQRHLKNELKDFSISRGTRKELSCYILGMYPANLKLFGEKFTGTHTFNKFGIYVTTSPPEDRKGEFHIIPGVNSLFIQFTHKEQILKFLGYDPHQFEIAFVESEKNELALLNILNKKSKRVKIFIKTKQVDRVSPHWIWETDSTLKDISDQIAEF</sequence>
<reference evidence="1" key="1">
    <citation type="journal article" date="2021" name="Open Biol.">
        <title>Shared evolutionary footprints suggest mitochondrial oxidative damage underlies multiple complex I losses in fungi.</title>
        <authorList>
            <person name="Schikora-Tamarit M.A."/>
            <person name="Marcet-Houben M."/>
            <person name="Nosek J."/>
            <person name="Gabaldon T."/>
        </authorList>
    </citation>
    <scope>NUCLEOTIDE SEQUENCE</scope>
    <source>
        <strain evidence="1">CBS6341</strain>
    </source>
</reference>